<dbReference type="SMART" id="SM01343">
    <property type="entry name" value="FATC"/>
    <property type="match status" value="1"/>
</dbReference>
<dbReference type="PANTHER" id="PTHR11139">
    <property type="entry name" value="ATAXIA TELANGIECTASIA MUTATED ATM -RELATED"/>
    <property type="match status" value="1"/>
</dbReference>
<dbReference type="InterPro" id="IPR036940">
    <property type="entry name" value="PI3/4_kinase_cat_sf"/>
</dbReference>
<evidence type="ECO:0000256" key="3">
    <source>
        <dbReference type="ARBA" id="ARBA00022741"/>
    </source>
</evidence>
<proteinExistence type="predicted"/>
<dbReference type="InterPro" id="IPR011009">
    <property type="entry name" value="Kinase-like_dom_sf"/>
</dbReference>
<keyword evidence="5" id="KW-0067">ATP-binding</keyword>
<evidence type="ECO:0000256" key="4">
    <source>
        <dbReference type="ARBA" id="ARBA00022777"/>
    </source>
</evidence>
<evidence type="ECO:0000259" key="7">
    <source>
        <dbReference type="PROSITE" id="PS51190"/>
    </source>
</evidence>
<dbReference type="InterPro" id="IPR003152">
    <property type="entry name" value="FATC_dom"/>
</dbReference>
<dbReference type="Gene3D" id="1.10.1070.11">
    <property type="entry name" value="Phosphatidylinositol 3-/4-kinase, catalytic domain"/>
    <property type="match status" value="1"/>
</dbReference>
<dbReference type="InterPro" id="IPR000403">
    <property type="entry name" value="PI3/4_kinase_cat_dom"/>
</dbReference>
<dbReference type="Pfam" id="PF02260">
    <property type="entry name" value="FATC"/>
    <property type="match status" value="1"/>
</dbReference>
<protein>
    <recommendedName>
        <fullName evidence="1">non-specific serine/threonine protein kinase</fullName>
        <ecNumber evidence="1">2.7.11.1</ecNumber>
    </recommendedName>
</protein>
<keyword evidence="4" id="KW-0418">Kinase</keyword>
<dbReference type="STRING" id="70415.A0A5S6QE24"/>
<sequence length="3147" mass="355511">MEGGKPVGKQDWMSLALHAFKNGDNAQKRAICDDITARCRNGASLHNNQPSTLEAITAIGEGLRMQSDKSLRVKCVDCISALGVANYNQLGAVLKALISNFVSAESAGEKDFLMRLLGATLIGRERNLWITKNVSKLFGFLKTICLTPNQGPLTMPILGNILMQLFRSYSQSCSNFFKSCLESALVTLNLEEDDEMMFQRCINKALERADFNVFIELPVALTSLTVCLEISALLAATTTLPKNFSRRYDGRLKTFSFLEQIYVTLSEYFLYHLRLDSLKNADVHELAFSAHCIIEEDVHCFREVYPLVTDCFQWTRIRLALLAEHKTEYDPQLTRYAVQPCSIVMTNRRFMSEEALCISLLSLAKAITVLPEHDAKSFIGDIVGTSGMILQLFHDRSKFVSAYAFKVVAALFYDRSEAYIAEICRFIADEIKSLVGSLTDHLSAYSVDGDSIGQNAYFFSDEVGFCALKTIEVQILDFITLCRQLIEDQSLKVKILAHSFLVLFDDLPVCSVWLSTSFPEIQYSLIALASYMFRRQAYFLGQSAPASSSAKGPCTVADPFNKITKLYTEMLNNACISLNTRNLVYNCVGQLVTALQLGKRGEALSSDSFVILLLSAFTYHDDMLKCSDSLLKLVHSVLATEKMFLPETVSKRCAEMCLLLSARTLNKDWFSSLHMLLPMVTRKLSLPRQEIETAQSKLRSVKIEHIVTYSSVLASHVKFIALEERWPVNFEAEIVRMANLFNEIPRTLPMKNENRNTLMRYPGLSLHFANVALAQTLVEDELVCFDYGYPQCLGHVQEALQRLVRTRSSRMESVGRIWRANFHERWARSHLLLPFLRQLAKHVYSACMGTAFAVSATGIDVRKDFYEVNDTFCNLSLGLVQPLACACALQYGEYVMAVEFASELCLKETFLFKGPLQTRRCILFCVTKALSEIGASSCIDGICSMVADDLEEVNNLCKINSYKAAEWYEEAANLYCDFISGQLDGSGAVIPDHSSLVQHCINEVVDCYLCVNDVDAALDWLNKMSQLFPDSCVDRPSMAQYAEIMKSLGSFSQPICDFDSLDRDPVGYEDYLRICDCYISVFAGKTNVRGRSPSPRSLAKLANILADKSFLYSSVFKPLELKSDLELRSDLLKLCKQSSPSKMSLSASEINVEHYTIKQLSLIYNVLCATGHLRQEHDLCYPDFCTEFSRRARKTGNTNLAFRILNRHFNCSDTAEVLGQLAHPEPLSLAKLSCGYEYAKTLYQSGEEEAAFSLVYHMICRSVKELELPESLLDQSSVVRGAAADSVPTSDYVSYVSKVGKSLLLLSRWMTEHSAFGDILLEDGSSMFVKYLEDELQCIEDWTVTIASDCVIAAMLQLSTRLDPKFVKAHILFAEWLCTYSTNLIYKNDECEVFRWSPEDESFINSCIPVTCDIVHRKAITSLVSAVRSEFNNISADSLCHALSTIQHLSGATALVKFWGDRHDLLLRFYKQMFDVFYQILKLSPEDEFYVAETLLRIIDLLAKHFTDLFPLIQPGLLDIDPKYWKSVIPQLFAHLNHPNESARTEFTKILCSLANSSPESVLFPTIVRIHGKNSGFRPEASPVRSDFADSVVASQLPTNEGHIECCRTIANVLKSNNAKLVNDTVVFISELHRIMLLREEIWLALISYLDLDASKRLKLFNDYLKSPIVNAADQPGMRFSNKKKKLRVLKELLFRIIVDVYNITSAAPETRNEEEFNSTVKPLFEKLVSAIRDDSFLNITQLLTMLRQLHRTLSNRSSRQENLSLKIDEISPNLASLRNTDIPIPGVQYGGQPVTLRYVDSKASVLQTKTKPKRLCFVGSNGLRYFYLLKGAEDLNLDQRIMQFINVCNSLFASIQKARRPGPYYCRSYDVTPLGPRCGLIGLVENCVPMFTVYKKWLTRQNFNAKKFSLRPNDIFLAKLFPLLEEKNVKDIRNRAKWPAQLLKQVLLELISETPCMLLSKEFWCGHTSADKWWEVQTAFARSSAAASMVGYVVGLGDRHLDNLLINFDTGEMVNIDYNLCFDRGKQLRVPETVPFRLTQNVECALGIGGIRGEYQKCCENLITMIRSKSETLLKLFDTFVYDPLVDWTTGYLAGGHGTVVQNIIYALHPSSLNLYKYKEMDFHLRTQLFCLYCRELLVQWNYYSGKLRNAVEAYSESVLKVVETESAVKEVEKEWQLLKDRRAYLAEAKEDASHPVFALAQRSAQFRSIEAKFAQCLGQLKDTFKFYDQIASSYEAAINALSPWETFKNSFEEMFRFSPTSVDLAKEFYRTTVQPQKVRLCDSLKNSLLSVYQNFRHLFTSAVEPMPAYVDLQRYIPFECRNTFHLKRWLKLMNDAINVKSTNDVHGVKMECNELLAANSGRFNDAGAVGEAQKFSRNVEAAFATVSKRLGKLSLKDSSTPVLNVLLREMGLGTDDLLHAHVVRLTKEKLSDAFGKTVELSEHLRATNSSDQFNPDFELKGVAFIRKHVKTAQQFLLAVQSDSVSRAVALLQCFERTLDHLFDLIRELTLQVVPELFKMASTNRSAIVKLLDLLTHFNACCSVTWESLREDLVVSQVAVRLRSALYISTLGELQSRTECLLQDCFPEDLKAMQPILKRIFDQYSMMGTAILSLISLVNAIVEDSGLHSALFLCQYYATYLALSSVLACSDFLRGLNLSDCLSDLFFQFPKLVVVPLLKQMLYDLASQALCSAVTSLEGHSVATTETDVPSDAFKKLEELYHSVLLKWDLKCKQQVLSAIAEGMPVVRNVAFASRWCHSEVNPSDRVVRSEVLVQLRKLEQLLSEMIPSLQGGMESLTLFSDEMFSRLKWAAGANEVWNSHLESFQHAVIMDKQNIESMVNACCELKAYLYAIISLETLPREADNVLSGHAETIRLVVNYLEIWSLSNFECSKLSQLDLSILASLPHCMDENAGGDWLTLLKAKTDQEMENLGMKLEQSVMRFNEALNSADAHLYSVRTEFSHFFEQTAETSSIMKNFAKVEESELFGQLHDFVRLCRFHAETAVSIIKSGETLHCDVPTWSKEVLSSVRLFEETNAIIGETLGDFSDPLKFRQAEKRRGQFAKFFSPLEMSTSSEPIATNVEQKRLGICSAQGISIRTNVKRKLQGLDHRDTESLPVTVQVSSLLEEARSIDNLALMYEGWTAWV</sequence>
<feature type="domain" description="PI3K/PI4K catalytic" evidence="6">
    <location>
        <begin position="1800"/>
        <end position="2132"/>
    </location>
</feature>
<evidence type="ECO:0000259" key="6">
    <source>
        <dbReference type="PROSITE" id="PS50290"/>
    </source>
</evidence>
<name>A0A5S6QE24_TRIMR</name>
<dbReference type="EC" id="2.7.11.1" evidence="1"/>
<dbReference type="SMART" id="SM00146">
    <property type="entry name" value="PI3Kc"/>
    <property type="match status" value="1"/>
</dbReference>
<dbReference type="PROSITE" id="PS50290">
    <property type="entry name" value="PI3_4_KINASE_3"/>
    <property type="match status" value="1"/>
</dbReference>
<dbReference type="GO" id="GO:0005634">
    <property type="term" value="C:nucleus"/>
    <property type="evidence" value="ECO:0007669"/>
    <property type="project" value="TreeGrafter"/>
</dbReference>
<evidence type="ECO:0000313" key="9">
    <source>
        <dbReference type="WBParaSite" id="TMUE_1000005350.1"/>
    </source>
</evidence>
<evidence type="ECO:0000313" key="8">
    <source>
        <dbReference type="Proteomes" id="UP000046395"/>
    </source>
</evidence>
<evidence type="ECO:0000256" key="5">
    <source>
        <dbReference type="ARBA" id="ARBA00022840"/>
    </source>
</evidence>
<dbReference type="Proteomes" id="UP000046395">
    <property type="component" value="Unassembled WGS sequence"/>
</dbReference>
<dbReference type="InterPro" id="IPR018936">
    <property type="entry name" value="PI3/4_kinase_CS"/>
</dbReference>
<dbReference type="GO" id="GO:0004674">
    <property type="term" value="F:protein serine/threonine kinase activity"/>
    <property type="evidence" value="ECO:0007669"/>
    <property type="project" value="UniProtKB-EC"/>
</dbReference>
<dbReference type="PROSITE" id="PS00916">
    <property type="entry name" value="PI3_4_KINASE_2"/>
    <property type="match status" value="1"/>
</dbReference>
<organism evidence="8 9">
    <name type="scientific">Trichuris muris</name>
    <name type="common">Mouse whipworm</name>
    <dbReference type="NCBI Taxonomy" id="70415"/>
    <lineage>
        <taxon>Eukaryota</taxon>
        <taxon>Metazoa</taxon>
        <taxon>Ecdysozoa</taxon>
        <taxon>Nematoda</taxon>
        <taxon>Enoplea</taxon>
        <taxon>Dorylaimia</taxon>
        <taxon>Trichinellida</taxon>
        <taxon>Trichuridae</taxon>
        <taxon>Trichuris</taxon>
    </lineage>
</organism>
<dbReference type="Pfam" id="PF00454">
    <property type="entry name" value="PI3_PI4_kinase"/>
    <property type="match status" value="1"/>
</dbReference>
<keyword evidence="3" id="KW-0547">Nucleotide-binding</keyword>
<keyword evidence="8" id="KW-1185">Reference proteome</keyword>
<evidence type="ECO:0000256" key="2">
    <source>
        <dbReference type="ARBA" id="ARBA00022679"/>
    </source>
</evidence>
<feature type="domain" description="FATC" evidence="7">
    <location>
        <begin position="3115"/>
        <end position="3147"/>
    </location>
</feature>
<dbReference type="SUPFAM" id="SSF48371">
    <property type="entry name" value="ARM repeat"/>
    <property type="match status" value="1"/>
</dbReference>
<evidence type="ECO:0000256" key="1">
    <source>
        <dbReference type="ARBA" id="ARBA00012513"/>
    </source>
</evidence>
<keyword evidence="2" id="KW-0808">Transferase</keyword>
<dbReference type="WBParaSite" id="TMUE_1000005350.1">
    <property type="protein sequence ID" value="TMUE_1000005350.1"/>
    <property type="gene ID" value="WBGene00288546"/>
</dbReference>
<reference evidence="9" key="1">
    <citation type="submission" date="2019-12" db="UniProtKB">
        <authorList>
            <consortium name="WormBaseParasite"/>
        </authorList>
    </citation>
    <scope>IDENTIFICATION</scope>
</reference>
<accession>A0A5S6QE24</accession>
<dbReference type="PROSITE" id="PS51190">
    <property type="entry name" value="FATC"/>
    <property type="match status" value="1"/>
</dbReference>
<dbReference type="InterPro" id="IPR016024">
    <property type="entry name" value="ARM-type_fold"/>
</dbReference>
<dbReference type="Gene3D" id="3.30.1010.10">
    <property type="entry name" value="Phosphatidylinositol 3-kinase Catalytic Subunit, Chain A, domain 4"/>
    <property type="match status" value="1"/>
</dbReference>
<dbReference type="InterPro" id="IPR050517">
    <property type="entry name" value="DDR_Repair_Kinase"/>
</dbReference>
<dbReference type="SUPFAM" id="SSF56112">
    <property type="entry name" value="Protein kinase-like (PK-like)"/>
    <property type="match status" value="1"/>
</dbReference>
<dbReference type="GO" id="GO:0005524">
    <property type="term" value="F:ATP binding"/>
    <property type="evidence" value="ECO:0007669"/>
    <property type="project" value="UniProtKB-KW"/>
</dbReference>